<dbReference type="FunFam" id="3.40.50.12780:FF:000012">
    <property type="entry name" value="Non-ribosomal peptide synthetase"/>
    <property type="match status" value="1"/>
</dbReference>
<dbReference type="InterPro" id="IPR042099">
    <property type="entry name" value="ANL_N_sf"/>
</dbReference>
<feature type="domain" description="Carrier" evidence="5">
    <location>
        <begin position="993"/>
        <end position="1067"/>
    </location>
</feature>
<dbReference type="Pfam" id="PF00668">
    <property type="entry name" value="Condensation"/>
    <property type="match status" value="3"/>
</dbReference>
<dbReference type="CDD" id="cd17643">
    <property type="entry name" value="A_NRPS_Cytc1-like"/>
    <property type="match status" value="1"/>
</dbReference>
<dbReference type="PROSITE" id="PS00455">
    <property type="entry name" value="AMP_BINDING"/>
    <property type="match status" value="2"/>
</dbReference>
<dbReference type="Gene3D" id="3.30.300.30">
    <property type="match status" value="2"/>
</dbReference>
<dbReference type="Gene3D" id="3.30.559.30">
    <property type="entry name" value="Nonribosomal peptide synthetase, condensation domain"/>
    <property type="match status" value="3"/>
</dbReference>
<dbReference type="SMART" id="SM00823">
    <property type="entry name" value="PKS_PP"/>
    <property type="match status" value="2"/>
</dbReference>
<evidence type="ECO:0000256" key="3">
    <source>
        <dbReference type="ARBA" id="ARBA00022450"/>
    </source>
</evidence>
<dbReference type="GO" id="GO:0005829">
    <property type="term" value="C:cytosol"/>
    <property type="evidence" value="ECO:0007669"/>
    <property type="project" value="TreeGrafter"/>
</dbReference>
<dbReference type="InterPro" id="IPR020845">
    <property type="entry name" value="AMP-binding_CS"/>
</dbReference>
<name>A0A3M5P4T3_PSEVI</name>
<dbReference type="GO" id="GO:0044550">
    <property type="term" value="P:secondary metabolite biosynthetic process"/>
    <property type="evidence" value="ECO:0007669"/>
    <property type="project" value="UniProtKB-ARBA"/>
</dbReference>
<dbReference type="FunFam" id="3.40.50.980:FF:000002">
    <property type="entry name" value="Enterobactin synthetase component F"/>
    <property type="match status" value="1"/>
</dbReference>
<dbReference type="Gene3D" id="1.10.1200.10">
    <property type="entry name" value="ACP-like"/>
    <property type="match status" value="2"/>
</dbReference>
<dbReference type="SUPFAM" id="SSF52777">
    <property type="entry name" value="CoA-dependent acyltransferases"/>
    <property type="match status" value="6"/>
</dbReference>
<dbReference type="PROSITE" id="PS00012">
    <property type="entry name" value="PHOSPHOPANTETHEINE"/>
    <property type="match status" value="2"/>
</dbReference>
<dbReference type="NCBIfam" id="NF003417">
    <property type="entry name" value="PRK04813.1"/>
    <property type="match status" value="2"/>
</dbReference>
<dbReference type="InterPro" id="IPR009081">
    <property type="entry name" value="PP-bd_ACP"/>
</dbReference>
<evidence type="ECO:0000259" key="5">
    <source>
        <dbReference type="PROSITE" id="PS50075"/>
    </source>
</evidence>
<dbReference type="InterPro" id="IPR036736">
    <property type="entry name" value="ACP-like_sf"/>
</dbReference>
<evidence type="ECO:0000256" key="2">
    <source>
        <dbReference type="ARBA" id="ARBA00006432"/>
    </source>
</evidence>
<comment type="similarity">
    <text evidence="2">Belongs to the ATP-dependent AMP-binding enzyme family.</text>
</comment>
<reference evidence="6 7" key="1">
    <citation type="submission" date="2018-08" db="EMBL/GenBank/DDBJ databases">
        <title>Recombination of ecologically and evolutionarily significant loci maintains genetic cohesion in the Pseudomonas syringae species complex.</title>
        <authorList>
            <person name="Dillon M."/>
            <person name="Thakur S."/>
            <person name="Almeida R.N.D."/>
            <person name="Weir B.S."/>
            <person name="Guttman D.S."/>
        </authorList>
    </citation>
    <scope>NUCLEOTIDE SEQUENCE [LARGE SCALE GENOMIC DNA]</scope>
    <source>
        <strain evidence="6 7">ICMP 19473</strain>
    </source>
</reference>
<dbReference type="SUPFAM" id="SSF56801">
    <property type="entry name" value="Acetyl-CoA synthetase-like"/>
    <property type="match status" value="3"/>
</dbReference>
<dbReference type="InterPro" id="IPR020806">
    <property type="entry name" value="PKS_PP-bd"/>
</dbReference>
<dbReference type="InterPro" id="IPR000873">
    <property type="entry name" value="AMP-dep_synth/lig_dom"/>
</dbReference>
<feature type="non-terminal residue" evidence="6">
    <location>
        <position position="2701"/>
    </location>
</feature>
<evidence type="ECO:0000256" key="4">
    <source>
        <dbReference type="ARBA" id="ARBA00022553"/>
    </source>
</evidence>
<dbReference type="InterPro" id="IPR045851">
    <property type="entry name" value="AMP-bd_C_sf"/>
</dbReference>
<evidence type="ECO:0000313" key="7">
    <source>
        <dbReference type="Proteomes" id="UP000273854"/>
    </source>
</evidence>
<dbReference type="Gene3D" id="2.30.38.10">
    <property type="entry name" value="Luciferase, Domain 3"/>
    <property type="match status" value="1"/>
</dbReference>
<comment type="cofactor">
    <cofactor evidence="1">
        <name>pantetheine 4'-phosphate</name>
        <dbReference type="ChEBI" id="CHEBI:47942"/>
    </cofactor>
</comment>
<dbReference type="InterPro" id="IPR006162">
    <property type="entry name" value="Ppantetheine_attach_site"/>
</dbReference>
<dbReference type="InterPro" id="IPR025110">
    <property type="entry name" value="AMP-bd_C"/>
</dbReference>
<dbReference type="FunFam" id="1.10.1200.10:FF:000005">
    <property type="entry name" value="Nonribosomal peptide synthetase 1"/>
    <property type="match status" value="2"/>
</dbReference>
<evidence type="ECO:0000313" key="6">
    <source>
        <dbReference type="EMBL" id="RMT79157.1"/>
    </source>
</evidence>
<dbReference type="InterPro" id="IPR023213">
    <property type="entry name" value="CAT-like_dom_sf"/>
</dbReference>
<dbReference type="PROSITE" id="PS50075">
    <property type="entry name" value="CARRIER"/>
    <property type="match status" value="2"/>
</dbReference>
<dbReference type="SUPFAM" id="SSF47336">
    <property type="entry name" value="ACP-like"/>
    <property type="match status" value="2"/>
</dbReference>
<dbReference type="FunFam" id="3.40.50.980:FF:000001">
    <property type="entry name" value="Non-ribosomal peptide synthetase"/>
    <property type="match status" value="2"/>
</dbReference>
<dbReference type="InterPro" id="IPR001242">
    <property type="entry name" value="Condensation_dom"/>
</dbReference>
<dbReference type="Gene3D" id="3.40.50.12780">
    <property type="entry name" value="N-terminal domain of ligase-like"/>
    <property type="match status" value="1"/>
</dbReference>
<keyword evidence="3" id="KW-0596">Phosphopantetheine</keyword>
<dbReference type="EMBL" id="RBTP01000057">
    <property type="protein sequence ID" value="RMT79157.1"/>
    <property type="molecule type" value="Genomic_DNA"/>
</dbReference>
<dbReference type="GO" id="GO:0003824">
    <property type="term" value="F:catalytic activity"/>
    <property type="evidence" value="ECO:0007669"/>
    <property type="project" value="InterPro"/>
</dbReference>
<sequence length="2701" mass="296694">MDSSRHSRSLRMKQSLAMHATYPLTAAQRDIWLDQTVHSDIPLYNIGGFNVIEGPVDIDRLQRAVNRLVRRHDALRTVLLHGTGKDGLPEQAFVEDLPLQVASHDVSGEADPESAATGHLQSFTREPFALDGSPLVRLQLVKISEQLHYLGVQAHHIVIDGWGISLMLKDLGELYAVDQEEVGDSTALSYTRYIQDESAYRESKRYDRDQAYWQEKYRQVPAPLFEPRHRSRYSGGKAPGGQVLRRYPAALLERIDALALPLQASRFHVLMAALYVYFMRTEHAEELVLGMPVLNRSNAGFRSTLGLFVQVSAVRLRFDEGLSFAELVGEMGATLKQDYRNQRYPLSDLNRSLGLLRDGREQVYDVSVSYEINDLRYLFGESVAYSVKCSNGYEQTPLSLHIRSNPHTDEVWLHYIYNEAFFQQDEAEALAERFMHVLQQGLQDPQRSVGEFVLPTPDETHALEARNQLQAPASPPETVHALFEAQARARPDAVALLHEGQATTYGRLNAQANQVAHRLCALGVGPDDRVAICAERGPQMIIGLLGILKAGAGYVPLDPSAPAERLAFTLRDSAPVALLTQSAFEAQLSAQGIAVLLLDQPEAAGFAEQPEDNPHVAGLDSGHLAYVIYTSGSTGLPKGVMVEHRNVTRLFSATRSWFPVGANDVWALFHSFAFDFSVWEIWGALLHGGRLLIVPQATTRAPQAFYDLLCEAGVTVLNQTPSAFRQLIAAQGDDPQPHAIRQVIFGGEALDTSILKPWYARKANAGTQLFNLYGITETTVHVTCHPLSKADVGAGVSPIGKRIPDLRLYLLDRFGKPVPPGVVGELYVAGAGVARGYLNRPELNSERFLSDPFDATPGSRMYRSGDLARWTLDGNLDYLGRNDDQVKVRGFRIELGEIESRLAACEGVREAVVIARQDEPGEKRLVAYVIPEPGHLPQAHALRTELLLHLADYMVPTAFVMLEQFPLTGNGKLDRKALPVPDASAFARRDYEAPVGEVETVLAGLWSELLGVERISRHDQFFELGGDSLQAVKLIERIREKGLNVDVLSLFGHPTLSGLAQTAGSGRHVAVPSNLIRPDTQRITPQMLPLATLTQAQIDALVATVPGGVANIQDIYALVPLQEGILYHHLATTEGDPYLLQGTLRMNSRADAERFTHALQAVVERHDILRTSIAWEGLDEPVQVVWRQATLRVQEHALKRIDGDIASQLQTRMDPRNTRFDLRQAPLMELHLAEDPDRGDWVAVLLFHHLIDDATSLGILGREIQAHVAGISAELPASVPYRNYVAQSRLGISAAEHEAFFQAALGDIDEPALPFGLQDVQGDGSAIEQAVQPLDDQLGRRLRAHARRLGVSNASLHHLAWGQVIGHLSGRQDVVFGTVLMGRMQGGQDAERALGMFINTLPLRVPTHCPSVRQAVRITHDRLAELLAHEHAPLALAQRCSGVAAPTPLFSALLNYRHAAVAAQNGNHAEAGLSWAGFELEGGEERTNYPLSLSVDDLGGGFSLTVQVVTGIGADRIAGYMQTVLEQLVEALDQEGEVPLQRLAFMPDSERQQLLQGVNAFQQVYPAHLLVHELFEAHSRQQPDALAVSFESSQITYGELNRQANRIAHRLLEMGVGFDDRVAICSRRSPEMIAGLLGILKAGAGYVPLDPDYPAQRLDYMLKDSAPKVLLSQACLTGLFGDSVVCSVPVLLLDGLVEGAEEFSRQSTRDPQLSAQGHRAEHLAYVIYTSGSTGQPKGVSMPHGPLVNLMHWQLEEGRNSGNPAPATLQFAALGFDVAFQEVFSTLCAGARLSLIHADTRLDLRALYLHICQERIERLYLPCIALQALAEALCDDPQLRERTCALREVITAGEQLRITAPIRAFFEHLSDCRLHNHYGPTESHVTTSFTLPVNVAEWTTLPAIGRPVANTRIYLLDSQLQPVPVGVAGEIYIGGACVARGYINRDDLTAERFISDPFSQTSMDRLYKTGDLGRRDADGVIDYLGRNDDQIKIRGFRVELGEIESRLSDHPSVRDAVVVAREDRPGDKRLVAYFTAQNGRDPVSADVLRTYLQARLPDYMIPGAYVLLDTLPLSANGKLDRRALPAPDATAFVSQAYEAPRGVIETTLASLWSKLLGVDRVGRHDHFFELGGHSLLAVKLIEQMRKLELHADVRVLFSQPTLSALAAALGDAEEQLQIPDVGIPDGCEHITSSMLTLLDLEQGAVDRIVAAVPGGACNIQDIYPLAPLQEGILYHHIAAEQGDPYLLQAAFALDSRAELDAFVAAMQAVIDRHDVLRTALVWDGLEQPVQVVLRQAMLTVETLELNAAEGDIARQLQTLFDPRDQRLDLGQAPLMRMACAFDTPNQRWVAILLFHHIALDHTALEVMQHEMQCLLKGDAEALETPMPYRRYVAQARMAIRQSAHEHFFREMLADVQEPTLPLGLKEIQGDGRGVEEHRHTLDRALSLRLRAVARQLGVSPASLHHLAWAQVIGALSGRSDVVFGTVLLGRMQSGAGAERALGMFINTLPVRVSLGALSVSQGVRQTHARLTALLGHEHASLALAQRCSGVPASMPLFSALLNYRHSPVASDTEVERWGGAQVLEVTERTNYPFMLSVDDLGEGFLLSVQTVVAIAPQRVAGYMTAALESLADALESTPHLPIHGLNILPAQERTQLLAGFNDTAVAYPLEQTVHGLFEAQVLRTPAAVALVHDAAQLTYSEL</sequence>
<dbReference type="PANTHER" id="PTHR45527:SF14">
    <property type="entry name" value="PLIPASTATIN SYNTHASE SUBUNIT B"/>
    <property type="match status" value="1"/>
</dbReference>
<dbReference type="CDD" id="cd17651">
    <property type="entry name" value="A_NRPS_VisG_like"/>
    <property type="match status" value="1"/>
</dbReference>
<dbReference type="CDD" id="cd19544">
    <property type="entry name" value="E-C_NRPS"/>
    <property type="match status" value="2"/>
</dbReference>
<dbReference type="FunFam" id="3.30.300.30:FF:000010">
    <property type="entry name" value="Enterobactin synthetase component F"/>
    <property type="match status" value="2"/>
</dbReference>
<dbReference type="Pfam" id="PF00550">
    <property type="entry name" value="PP-binding"/>
    <property type="match status" value="2"/>
</dbReference>
<accession>A0A3M5P4T3</accession>
<feature type="domain" description="Carrier" evidence="5">
    <location>
        <begin position="2098"/>
        <end position="2172"/>
    </location>
</feature>
<dbReference type="FunFam" id="2.30.38.10:FF:000001">
    <property type="entry name" value="Non-ribosomal peptide synthetase PvdI"/>
    <property type="match status" value="2"/>
</dbReference>
<proteinExistence type="inferred from homology"/>
<dbReference type="GO" id="GO:0031177">
    <property type="term" value="F:phosphopantetheine binding"/>
    <property type="evidence" value="ECO:0007669"/>
    <property type="project" value="InterPro"/>
</dbReference>
<dbReference type="Gene3D" id="3.40.50.980">
    <property type="match status" value="2"/>
</dbReference>
<dbReference type="InterPro" id="IPR010071">
    <property type="entry name" value="AA_adenyl_dom"/>
</dbReference>
<protein>
    <submittedName>
        <fullName evidence="6">Amino acid adenylation</fullName>
    </submittedName>
</protein>
<dbReference type="Gene3D" id="3.30.559.10">
    <property type="entry name" value="Chloramphenicol acetyltransferase-like domain"/>
    <property type="match status" value="3"/>
</dbReference>
<organism evidence="6 7">
    <name type="scientific">Pseudomonas viridiflava</name>
    <name type="common">Phytomonas viridiflava</name>
    <dbReference type="NCBI Taxonomy" id="33069"/>
    <lineage>
        <taxon>Bacteria</taxon>
        <taxon>Pseudomonadati</taxon>
        <taxon>Pseudomonadota</taxon>
        <taxon>Gammaproteobacteria</taxon>
        <taxon>Pseudomonadales</taxon>
        <taxon>Pseudomonadaceae</taxon>
        <taxon>Pseudomonas</taxon>
    </lineage>
</organism>
<dbReference type="NCBIfam" id="TIGR01733">
    <property type="entry name" value="AA-adenyl-dom"/>
    <property type="match status" value="2"/>
</dbReference>
<dbReference type="GO" id="GO:0043041">
    <property type="term" value="P:amino acid activation for nonribosomal peptide biosynthetic process"/>
    <property type="evidence" value="ECO:0007669"/>
    <property type="project" value="TreeGrafter"/>
</dbReference>
<evidence type="ECO:0000256" key="1">
    <source>
        <dbReference type="ARBA" id="ARBA00001957"/>
    </source>
</evidence>
<dbReference type="Pfam" id="PF13193">
    <property type="entry name" value="AMP-binding_C"/>
    <property type="match status" value="2"/>
</dbReference>
<dbReference type="PANTHER" id="PTHR45527">
    <property type="entry name" value="NONRIBOSOMAL PEPTIDE SYNTHETASE"/>
    <property type="match status" value="1"/>
</dbReference>
<gene>
    <name evidence="6" type="ORF">ALP40_05282</name>
</gene>
<keyword evidence="4" id="KW-0597">Phosphoprotein</keyword>
<comment type="caution">
    <text evidence="6">The sequence shown here is derived from an EMBL/GenBank/DDBJ whole genome shotgun (WGS) entry which is preliminary data.</text>
</comment>
<dbReference type="Proteomes" id="UP000273854">
    <property type="component" value="Unassembled WGS sequence"/>
</dbReference>
<dbReference type="Pfam" id="PF00501">
    <property type="entry name" value="AMP-binding"/>
    <property type="match status" value="2"/>
</dbReference>